<dbReference type="RefSeq" id="WP_107324197.1">
    <property type="nucleotide sequence ID" value="NZ_NHSP01000039.1"/>
</dbReference>
<feature type="domain" description="GST C-terminal" evidence="3">
    <location>
        <begin position="85"/>
        <end position="213"/>
    </location>
</feature>
<gene>
    <name evidence="4" type="ORF">C5F46_04670</name>
</gene>
<dbReference type="GO" id="GO:0016740">
    <property type="term" value="F:transferase activity"/>
    <property type="evidence" value="ECO:0007669"/>
    <property type="project" value="UniProtKB-KW"/>
</dbReference>
<dbReference type="OrthoDB" id="9810080at2"/>
<dbReference type="Pfam" id="PF00043">
    <property type="entry name" value="GST_C"/>
    <property type="match status" value="1"/>
</dbReference>
<dbReference type="CDD" id="cd03056">
    <property type="entry name" value="GST_N_4"/>
    <property type="match status" value="1"/>
</dbReference>
<proteinExistence type="inferred from homology"/>
<dbReference type="Pfam" id="PF02798">
    <property type="entry name" value="GST_N"/>
    <property type="match status" value="1"/>
</dbReference>
<dbReference type="PANTHER" id="PTHR44051">
    <property type="entry name" value="GLUTATHIONE S-TRANSFERASE-RELATED"/>
    <property type="match status" value="1"/>
</dbReference>
<name>A0A2T4JKM0_9RHOB</name>
<dbReference type="AlphaFoldDB" id="A0A2T4JKM0"/>
<dbReference type="SUPFAM" id="SSF47616">
    <property type="entry name" value="GST C-terminal domain-like"/>
    <property type="match status" value="1"/>
</dbReference>
<evidence type="ECO:0000259" key="2">
    <source>
        <dbReference type="PROSITE" id="PS50404"/>
    </source>
</evidence>
<evidence type="ECO:0000256" key="1">
    <source>
        <dbReference type="RuleBase" id="RU003494"/>
    </source>
</evidence>
<dbReference type="Gene3D" id="3.40.30.10">
    <property type="entry name" value="Glutaredoxin"/>
    <property type="match status" value="1"/>
</dbReference>
<dbReference type="SFLD" id="SFLDG00358">
    <property type="entry name" value="Main_(cytGST)"/>
    <property type="match status" value="1"/>
</dbReference>
<dbReference type="InterPro" id="IPR036249">
    <property type="entry name" value="Thioredoxin-like_sf"/>
</dbReference>
<evidence type="ECO:0000313" key="4">
    <source>
        <dbReference type="EMBL" id="PTE18451.1"/>
    </source>
</evidence>
<dbReference type="InterPro" id="IPR004045">
    <property type="entry name" value="Glutathione_S-Trfase_N"/>
</dbReference>
<dbReference type="PANTHER" id="PTHR44051:SF2">
    <property type="entry name" value="HYPOTHETICAL GLUTATHIONE S-TRANSFERASE LIKE PROTEIN"/>
    <property type="match status" value="1"/>
</dbReference>
<dbReference type="PROSITE" id="PS50405">
    <property type="entry name" value="GST_CTER"/>
    <property type="match status" value="1"/>
</dbReference>
<reference evidence="4 5" key="1">
    <citation type="submission" date="2018-03" db="EMBL/GenBank/DDBJ databases">
        <title>Rhodobacter veldkampii.</title>
        <authorList>
            <person name="Meyer T.E."/>
            <person name="Miller S."/>
            <person name="Lodha T."/>
            <person name="Gandham S."/>
            <person name="Chintalapati S."/>
            <person name="Chintalapati V.R."/>
        </authorList>
    </citation>
    <scope>NUCLEOTIDE SEQUENCE [LARGE SCALE GENOMIC DNA]</scope>
    <source>
        <strain evidence="4 5">DSM 11550</strain>
    </source>
</reference>
<dbReference type="Proteomes" id="UP000241899">
    <property type="component" value="Unassembled WGS sequence"/>
</dbReference>
<dbReference type="InterPro" id="IPR010987">
    <property type="entry name" value="Glutathione-S-Trfase_C-like"/>
</dbReference>
<evidence type="ECO:0000313" key="5">
    <source>
        <dbReference type="Proteomes" id="UP000241899"/>
    </source>
</evidence>
<sequence length="213" mass="24046">MKPRLYCFPESGNAYKAALTMQLAGYDYDPVFVDFFGGGTRAPAFLALNPMGEVPLLVEGTRHLSQSGAIQVHVAERTRRFLGDTPEDRDEVLRWLFWDNHKMSAQAGSLRFLMNFAPADRRPAEVIGWMTGRLRLALKTLNAHLETRDWIVGTGPTLADFACCSYLYYPEPFTFARPDWPAIDRWLTRIAALPGWRPPYDLIPGPRFAPAAP</sequence>
<evidence type="ECO:0000259" key="3">
    <source>
        <dbReference type="PROSITE" id="PS50405"/>
    </source>
</evidence>
<dbReference type="Gene3D" id="1.20.1050.10">
    <property type="match status" value="1"/>
</dbReference>
<organism evidence="4 5">
    <name type="scientific">Phaeovulum veldkampii DSM 11550</name>
    <dbReference type="NCBI Taxonomy" id="1185920"/>
    <lineage>
        <taxon>Bacteria</taxon>
        <taxon>Pseudomonadati</taxon>
        <taxon>Pseudomonadota</taxon>
        <taxon>Alphaproteobacteria</taxon>
        <taxon>Rhodobacterales</taxon>
        <taxon>Paracoccaceae</taxon>
        <taxon>Phaeovulum</taxon>
    </lineage>
</organism>
<accession>A0A2T4JKM0</accession>
<dbReference type="InterPro" id="IPR004046">
    <property type="entry name" value="GST_C"/>
</dbReference>
<dbReference type="SUPFAM" id="SSF52833">
    <property type="entry name" value="Thioredoxin-like"/>
    <property type="match status" value="1"/>
</dbReference>
<comment type="similarity">
    <text evidence="1">Belongs to the GST superfamily.</text>
</comment>
<keyword evidence="4" id="KW-0808">Transferase</keyword>
<comment type="caution">
    <text evidence="4">The sequence shown here is derived from an EMBL/GenBank/DDBJ whole genome shotgun (WGS) entry which is preliminary data.</text>
</comment>
<dbReference type="EMBL" id="PZKF01000007">
    <property type="protein sequence ID" value="PTE18451.1"/>
    <property type="molecule type" value="Genomic_DNA"/>
</dbReference>
<dbReference type="SFLD" id="SFLDG01150">
    <property type="entry name" value="Main.1:_Beta-like"/>
    <property type="match status" value="1"/>
</dbReference>
<dbReference type="PROSITE" id="PS50404">
    <property type="entry name" value="GST_NTER"/>
    <property type="match status" value="1"/>
</dbReference>
<dbReference type="InterPro" id="IPR036282">
    <property type="entry name" value="Glutathione-S-Trfase_C_sf"/>
</dbReference>
<keyword evidence="5" id="KW-1185">Reference proteome</keyword>
<feature type="domain" description="GST N-terminal" evidence="2">
    <location>
        <begin position="1"/>
        <end position="82"/>
    </location>
</feature>
<dbReference type="InterPro" id="IPR040079">
    <property type="entry name" value="Glutathione_S-Trfase"/>
</dbReference>
<protein>
    <submittedName>
        <fullName evidence="4">Glutathione S-transferase</fullName>
    </submittedName>
</protein>
<dbReference type="SFLD" id="SFLDS00019">
    <property type="entry name" value="Glutathione_Transferase_(cytos"/>
    <property type="match status" value="1"/>
</dbReference>